<reference evidence="1 2" key="1">
    <citation type="journal article" date="2018" name="Mol. Plant">
        <title>The genome of Artemisia annua provides insight into the evolution of Asteraceae family and artemisinin biosynthesis.</title>
        <authorList>
            <person name="Shen Q."/>
            <person name="Zhang L."/>
            <person name="Liao Z."/>
            <person name="Wang S."/>
            <person name="Yan T."/>
            <person name="Shi P."/>
            <person name="Liu M."/>
            <person name="Fu X."/>
            <person name="Pan Q."/>
            <person name="Wang Y."/>
            <person name="Lv Z."/>
            <person name="Lu X."/>
            <person name="Zhang F."/>
            <person name="Jiang W."/>
            <person name="Ma Y."/>
            <person name="Chen M."/>
            <person name="Hao X."/>
            <person name="Li L."/>
            <person name="Tang Y."/>
            <person name="Lv G."/>
            <person name="Zhou Y."/>
            <person name="Sun X."/>
            <person name="Brodelius P.E."/>
            <person name="Rose J.K.C."/>
            <person name="Tang K."/>
        </authorList>
    </citation>
    <scope>NUCLEOTIDE SEQUENCE [LARGE SCALE GENOMIC DNA]</scope>
    <source>
        <strain evidence="2">cv. Huhao1</strain>
        <tissue evidence="1">Leaf</tissue>
    </source>
</reference>
<dbReference type="PANTHER" id="PTHR36407">
    <property type="entry name" value="MEDIATOR-ASSOCIATED PROTEIN 2"/>
    <property type="match status" value="1"/>
</dbReference>
<sequence length="110" mass="12691">MGFYPIWFNKSDMGFPIAFFRAQVKLAVMGAVSQSEFQEDLRAPLIDPNTTNSSTEFWLIQWPKHHVIPDFDGQELSLDLRKDDGQLGTFEVPSGEHKFKVSFWNESCMM</sequence>
<dbReference type="AlphaFoldDB" id="A0A2U1LER7"/>
<name>A0A2U1LER7_ARTAN</name>
<organism evidence="1 2">
    <name type="scientific">Artemisia annua</name>
    <name type="common">Sweet wormwood</name>
    <dbReference type="NCBI Taxonomy" id="35608"/>
    <lineage>
        <taxon>Eukaryota</taxon>
        <taxon>Viridiplantae</taxon>
        <taxon>Streptophyta</taxon>
        <taxon>Embryophyta</taxon>
        <taxon>Tracheophyta</taxon>
        <taxon>Spermatophyta</taxon>
        <taxon>Magnoliopsida</taxon>
        <taxon>eudicotyledons</taxon>
        <taxon>Gunneridae</taxon>
        <taxon>Pentapetalae</taxon>
        <taxon>asterids</taxon>
        <taxon>campanulids</taxon>
        <taxon>Asterales</taxon>
        <taxon>Asteraceae</taxon>
        <taxon>Asteroideae</taxon>
        <taxon>Anthemideae</taxon>
        <taxon>Artemisiinae</taxon>
        <taxon>Artemisia</taxon>
    </lineage>
</organism>
<accession>A0A2U1LER7</accession>
<proteinExistence type="predicted"/>
<evidence type="ECO:0000313" key="1">
    <source>
        <dbReference type="EMBL" id="PWA47495.1"/>
    </source>
</evidence>
<evidence type="ECO:0000313" key="2">
    <source>
        <dbReference type="Proteomes" id="UP000245207"/>
    </source>
</evidence>
<dbReference type="EMBL" id="PKPP01009779">
    <property type="protein sequence ID" value="PWA47495.1"/>
    <property type="molecule type" value="Genomic_DNA"/>
</dbReference>
<dbReference type="PANTHER" id="PTHR36407:SF1">
    <property type="entry name" value="MEDIATOR-ASSOCIATED PROTEIN 2"/>
    <property type="match status" value="1"/>
</dbReference>
<protein>
    <submittedName>
        <fullName evidence="1">Uncharacterized protein</fullName>
    </submittedName>
</protein>
<dbReference type="OrthoDB" id="1892825at2759"/>
<gene>
    <name evidence="1" type="ORF">CTI12_AA498460</name>
</gene>
<dbReference type="InterPro" id="IPR038823">
    <property type="entry name" value="MED2_plant"/>
</dbReference>
<keyword evidence="2" id="KW-1185">Reference proteome</keyword>
<dbReference type="STRING" id="35608.A0A2U1LER7"/>
<comment type="caution">
    <text evidence="1">The sequence shown here is derived from an EMBL/GenBank/DDBJ whole genome shotgun (WGS) entry which is preliminary data.</text>
</comment>
<dbReference type="Proteomes" id="UP000245207">
    <property type="component" value="Unassembled WGS sequence"/>
</dbReference>